<reference evidence="1 2" key="1">
    <citation type="submission" date="2015-04" db="EMBL/GenBank/DDBJ databases">
        <title>Draft genome sequence of Rathayibacter toxicus strain FH-142 (AKA 70134 or CS 32), a Western Australian isolate.</title>
        <authorList>
            <consortium name="Consortium for Microbial Forensics and Genomics (microFORGE)"/>
            <person name="Knight B.M."/>
            <person name="Roberts D.P."/>
            <person name="Lin D."/>
            <person name="Hari K."/>
            <person name="Fletcher J."/>
            <person name="Melcher U."/>
            <person name="Blagden T."/>
            <person name="Luster D.G."/>
            <person name="Sechler A.J."/>
            <person name="Schneider W.L."/>
            <person name="Winegar R.A."/>
        </authorList>
    </citation>
    <scope>NUCLEOTIDE SEQUENCE [LARGE SCALE GENOMIC DNA]</scope>
    <source>
        <strain evidence="1 2">FH142</strain>
    </source>
</reference>
<dbReference type="KEGG" id="rtx:TI83_03430"/>
<sequence>MTVLNREQQPASISMSVATLRKKLIHVKHDGNTREANRYISSSRSAIKKCIAHRKNGKILATGYRGRPTEPPNLIHAVTRLELYRYGW</sequence>
<evidence type="ECO:0000313" key="2">
    <source>
        <dbReference type="Proteomes" id="UP000052979"/>
    </source>
</evidence>
<dbReference type="PATRIC" id="fig|145458.7.peg.797"/>
<evidence type="ECO:0000313" key="1">
    <source>
        <dbReference type="EMBL" id="KKM46292.1"/>
    </source>
</evidence>
<proteinExistence type="predicted"/>
<protein>
    <submittedName>
        <fullName evidence="1">Uncharacterized protein</fullName>
    </submittedName>
</protein>
<dbReference type="KEGG" id="rtc:APU90_03040"/>
<dbReference type="AlphaFoldDB" id="A0A0C5BE34"/>
<dbReference type="EMBL" id="LBFI01000024">
    <property type="protein sequence ID" value="KKM46292.1"/>
    <property type="molecule type" value="Genomic_DNA"/>
</dbReference>
<organism evidence="1 2">
    <name type="scientific">Rathayibacter toxicus</name>
    <dbReference type="NCBI Taxonomy" id="145458"/>
    <lineage>
        <taxon>Bacteria</taxon>
        <taxon>Bacillati</taxon>
        <taxon>Actinomycetota</taxon>
        <taxon>Actinomycetes</taxon>
        <taxon>Micrococcales</taxon>
        <taxon>Microbacteriaceae</taxon>
        <taxon>Rathayibacter</taxon>
    </lineage>
</organism>
<dbReference type="STRING" id="145458.APU90_03040"/>
<gene>
    <name evidence="1" type="ORF">VT73_04450</name>
</gene>
<comment type="caution">
    <text evidence="1">The sequence shown here is derived from an EMBL/GenBank/DDBJ whole genome shotgun (WGS) entry which is preliminary data.</text>
</comment>
<dbReference type="Proteomes" id="UP000052979">
    <property type="component" value="Unassembled WGS sequence"/>
</dbReference>
<keyword evidence="2" id="KW-1185">Reference proteome</keyword>
<name>A0A0C5BE34_9MICO</name>
<accession>A0A0C5BE34</accession>